<reference evidence="12 13" key="1">
    <citation type="submission" date="2018-03" db="EMBL/GenBank/DDBJ databases">
        <title>Genomic Encyclopedia of Type Strains, Phase III (KMG-III): the genomes of soil and plant-associated and newly described type strains.</title>
        <authorList>
            <person name="Whitman W."/>
        </authorList>
    </citation>
    <scope>NUCLEOTIDE SEQUENCE [LARGE SCALE GENOMIC DNA]</scope>
    <source>
        <strain evidence="12 13">CGMCC 1.12152</strain>
    </source>
</reference>
<feature type="transmembrane region" description="Helical" evidence="9">
    <location>
        <begin position="84"/>
        <end position="103"/>
    </location>
</feature>
<dbReference type="PANTHER" id="PTHR35011:SF2">
    <property type="entry name" value="2,3-DIKETO-L-GULONATE TRAP TRANSPORTER SMALL PERMEASE PROTEIN YIAM"/>
    <property type="match status" value="1"/>
</dbReference>
<sequence length="192" mass="20808">MQTDKDTRRDAMTSMSVSPGRESAAGGESGLSPTASDTTPAPKWVLEDHIALGVMILLGGVVFAQFLSRYVFNHSIGWTEEGARMLLVLLVFIGAAGAASRGAHINVEILELMLPARAKRWLRGFNNLLSAAFFGYVAWLAWQVGQRVWNSSMSTLPISKGWLYTVIAVACAAMAFRMARQGIACWRGKEGG</sequence>
<evidence type="ECO:0000256" key="8">
    <source>
        <dbReference type="ARBA" id="ARBA00038436"/>
    </source>
</evidence>
<keyword evidence="3" id="KW-1003">Cell membrane</keyword>
<keyword evidence="4 9" id="KW-0997">Cell inner membrane</keyword>
<evidence type="ECO:0000256" key="4">
    <source>
        <dbReference type="ARBA" id="ARBA00022519"/>
    </source>
</evidence>
<comment type="subcellular location">
    <subcellularLocation>
        <location evidence="1 9">Cell inner membrane</location>
        <topology evidence="1 9">Multi-pass membrane protein</topology>
    </subcellularLocation>
</comment>
<dbReference type="OrthoDB" id="2085311at2"/>
<keyword evidence="5 9" id="KW-0812">Transmembrane</keyword>
<dbReference type="AlphaFoldDB" id="A0A2T0V4Y0"/>
<comment type="function">
    <text evidence="9">Part of the tripartite ATP-independent periplasmic (TRAP) transport system.</text>
</comment>
<proteinExistence type="inferred from homology"/>
<keyword evidence="13" id="KW-1185">Reference proteome</keyword>
<dbReference type="GO" id="GO:0015740">
    <property type="term" value="P:C4-dicarboxylate transport"/>
    <property type="evidence" value="ECO:0007669"/>
    <property type="project" value="TreeGrafter"/>
</dbReference>
<feature type="compositionally biased region" description="Basic and acidic residues" evidence="10">
    <location>
        <begin position="1"/>
        <end position="11"/>
    </location>
</feature>
<comment type="caution">
    <text evidence="12">The sequence shown here is derived from an EMBL/GenBank/DDBJ whole genome shotgun (WGS) entry which is preliminary data.</text>
</comment>
<keyword evidence="6 9" id="KW-1133">Transmembrane helix</keyword>
<evidence type="ECO:0000256" key="1">
    <source>
        <dbReference type="ARBA" id="ARBA00004429"/>
    </source>
</evidence>
<comment type="similarity">
    <text evidence="8 9">Belongs to the TRAP transporter small permease family.</text>
</comment>
<feature type="region of interest" description="Disordered" evidence="10">
    <location>
        <begin position="1"/>
        <end position="39"/>
    </location>
</feature>
<evidence type="ECO:0000256" key="7">
    <source>
        <dbReference type="ARBA" id="ARBA00023136"/>
    </source>
</evidence>
<dbReference type="InterPro" id="IPR055348">
    <property type="entry name" value="DctQ"/>
</dbReference>
<evidence type="ECO:0000313" key="12">
    <source>
        <dbReference type="EMBL" id="PRY65226.1"/>
    </source>
</evidence>
<dbReference type="RefSeq" id="WP_106374403.1">
    <property type="nucleotide sequence ID" value="NZ_PVTK01000003.1"/>
</dbReference>
<organism evidence="12 13">
    <name type="scientific">Vreelandella songnenensis</name>
    <dbReference type="NCBI Taxonomy" id="1176243"/>
    <lineage>
        <taxon>Bacteria</taxon>
        <taxon>Pseudomonadati</taxon>
        <taxon>Pseudomonadota</taxon>
        <taxon>Gammaproteobacteria</taxon>
        <taxon>Oceanospirillales</taxon>
        <taxon>Halomonadaceae</taxon>
        <taxon>Vreelandella</taxon>
    </lineage>
</organism>
<feature type="transmembrane region" description="Helical" evidence="9">
    <location>
        <begin position="162"/>
        <end position="179"/>
    </location>
</feature>
<protein>
    <recommendedName>
        <fullName evidence="9">TRAP transporter small permease protein</fullName>
    </recommendedName>
</protein>
<evidence type="ECO:0000259" key="11">
    <source>
        <dbReference type="Pfam" id="PF04290"/>
    </source>
</evidence>
<dbReference type="PANTHER" id="PTHR35011">
    <property type="entry name" value="2,3-DIKETO-L-GULONATE TRAP TRANSPORTER SMALL PERMEASE PROTEIN YIAM"/>
    <property type="match status" value="1"/>
</dbReference>
<evidence type="ECO:0000256" key="3">
    <source>
        <dbReference type="ARBA" id="ARBA00022475"/>
    </source>
</evidence>
<dbReference type="Proteomes" id="UP000237647">
    <property type="component" value="Unassembled WGS sequence"/>
</dbReference>
<name>A0A2T0V4Y0_9GAMM</name>
<dbReference type="GO" id="GO:0005886">
    <property type="term" value="C:plasma membrane"/>
    <property type="evidence" value="ECO:0007669"/>
    <property type="project" value="UniProtKB-SubCell"/>
</dbReference>
<feature type="transmembrane region" description="Helical" evidence="9">
    <location>
        <begin position="50"/>
        <end position="72"/>
    </location>
</feature>
<gene>
    <name evidence="12" type="ORF">B0H98_103169</name>
</gene>
<keyword evidence="2 9" id="KW-0813">Transport</keyword>
<feature type="transmembrane region" description="Helical" evidence="9">
    <location>
        <begin position="124"/>
        <end position="142"/>
    </location>
</feature>
<evidence type="ECO:0000256" key="5">
    <source>
        <dbReference type="ARBA" id="ARBA00022692"/>
    </source>
</evidence>
<keyword evidence="7 9" id="KW-0472">Membrane</keyword>
<evidence type="ECO:0000313" key="13">
    <source>
        <dbReference type="Proteomes" id="UP000237647"/>
    </source>
</evidence>
<feature type="domain" description="Tripartite ATP-independent periplasmic transporters DctQ component" evidence="11">
    <location>
        <begin position="60"/>
        <end position="186"/>
    </location>
</feature>
<accession>A0A2T0V4Y0</accession>
<dbReference type="GO" id="GO:0022857">
    <property type="term" value="F:transmembrane transporter activity"/>
    <property type="evidence" value="ECO:0007669"/>
    <property type="project" value="UniProtKB-UniRule"/>
</dbReference>
<dbReference type="InterPro" id="IPR007387">
    <property type="entry name" value="TRAP_DctQ"/>
</dbReference>
<dbReference type="EMBL" id="PVTK01000003">
    <property type="protein sequence ID" value="PRY65226.1"/>
    <property type="molecule type" value="Genomic_DNA"/>
</dbReference>
<dbReference type="Pfam" id="PF04290">
    <property type="entry name" value="DctQ"/>
    <property type="match status" value="1"/>
</dbReference>
<evidence type="ECO:0000256" key="9">
    <source>
        <dbReference type="RuleBase" id="RU369079"/>
    </source>
</evidence>
<evidence type="ECO:0000256" key="6">
    <source>
        <dbReference type="ARBA" id="ARBA00022989"/>
    </source>
</evidence>
<comment type="subunit">
    <text evidence="9">The complex comprises the extracytoplasmic solute receptor protein and the two transmembrane proteins.</text>
</comment>
<evidence type="ECO:0000256" key="2">
    <source>
        <dbReference type="ARBA" id="ARBA00022448"/>
    </source>
</evidence>
<evidence type="ECO:0000256" key="10">
    <source>
        <dbReference type="SAM" id="MobiDB-lite"/>
    </source>
</evidence>